<protein>
    <submittedName>
        <fullName evidence="1">Uncharacterized protein</fullName>
    </submittedName>
</protein>
<organism evidence="1">
    <name type="scientific">Pseudomonas putida</name>
    <name type="common">Arthrobacter siderocapsulatus</name>
    <dbReference type="NCBI Taxonomy" id="303"/>
    <lineage>
        <taxon>Bacteria</taxon>
        <taxon>Pseudomonadati</taxon>
        <taxon>Pseudomonadota</taxon>
        <taxon>Gammaproteobacteria</taxon>
        <taxon>Pseudomonadales</taxon>
        <taxon>Pseudomonadaceae</taxon>
        <taxon>Pseudomonas</taxon>
    </lineage>
</organism>
<sequence>MAIITTRLERLKRYPFLAIDDDAVEMLCSAASKSREQEGVHPMAAVHLLDCVCHLAGKRLTASTLLSSEAQSLFDLYCSAVYASSLTNFSKVKRQAFCRSIRDTLVELRTIDILLPRIEWFAKRYPEAASQWEKDYSVLDPDKVAYWSGWLVETKNGEIQYLPLENLWLSHGKEFTESFHLGLKIRMEGSAAHVYYIFPIMLRFLEKEQSTWQPDTFHDPLKIHDFFIAFMEYFFRGINHDDPVLDSMKKSWNRFIGQIYRTYIDSRIWCTPFLGLTLADAKALPGNSTHVEKNRDGFSVRTKLVTHIPLHLTEQRAVEQLIITIKSEIQTIRNWATQQTLEITEQFDNRVKLAATAKQLNTQHEKFYKDNFIGNVAAAFDKYSYDLPIADLRLSYIRRTGIDISTVEISKAIGIPTTRNLYPFQCLLILEHPFITNSFLTNFNLLDKNGKQTGIIKEGGKTYLVVGSESNLISGKKPRKGARHQNQKVELSETGASIIADVVKITEPARHYLRSIGSENARKLFIASSYCVNKPIPSLIPRWNKTTINYPSNEILLEQFHPHTELRDDELKEFLTRISPSKIRASRCVEEYLNTGSTELMRQCLGHEKEDITLLESYLPEIFVQFIEGHGIRVLHKAMICHSLKDSPFLVAGANFDSVEILDEFLKNYAITTIPSFLTDPEGEMQNIDPTEDEALVKLSAGSLTALISLEHAVRKSQDQRLVKETAKYWAQLTPLIVKHIEEGTDSVLKQHLKTAKAFAAPSKMEKIIYAKAQ</sequence>
<gene>
    <name evidence="1" type="ORF">IEC33019_0642</name>
</gene>
<dbReference type="EMBL" id="CP016634">
    <property type="protein sequence ID" value="ANY86226.1"/>
    <property type="molecule type" value="Genomic_DNA"/>
</dbReference>
<proteinExistence type="predicted"/>
<name>A0A1B2F1Z8_PSEPU</name>
<reference evidence="1" key="1">
    <citation type="submission" date="2016-07" db="EMBL/GenBank/DDBJ databases">
        <title>New class B carbapenemase carried by novel plasmid in Pseudomonas putida enviromental strain in eastern Amazonia.</title>
        <authorList>
            <person name="Souza C.O."/>
            <person name="Lima K.V."/>
            <person name="Brasiliense D.M."/>
            <person name="Perez-Chaparro P.J."/>
            <person name="Mamizuka E.M."/>
            <person name="Lima M.O."/>
            <person name="Lima L.N."/>
            <person name="McCulloch J.A."/>
        </authorList>
    </citation>
    <scope>NUCLEOTIDE SEQUENCE [LARGE SCALE GENOMIC DNA]</scope>
    <source>
        <strain evidence="1">IEC33019</strain>
    </source>
</reference>
<accession>A0A1B2F1Z8</accession>
<dbReference type="RefSeq" id="WP_099593069.1">
    <property type="nucleotide sequence ID" value="NZ_CP016634.1"/>
</dbReference>
<dbReference type="AlphaFoldDB" id="A0A1B2F1Z8"/>
<evidence type="ECO:0000313" key="1">
    <source>
        <dbReference type="EMBL" id="ANY86226.1"/>
    </source>
</evidence>